<dbReference type="EMBL" id="JARKIE010000156">
    <property type="protein sequence ID" value="KAJ7674310.1"/>
    <property type="molecule type" value="Genomic_DNA"/>
</dbReference>
<keyword evidence="1" id="KW-0732">Signal</keyword>
<feature type="signal peptide" evidence="1">
    <location>
        <begin position="1"/>
        <end position="19"/>
    </location>
</feature>
<feature type="chain" id="PRO_5042193410" evidence="1">
    <location>
        <begin position="20"/>
        <end position="177"/>
    </location>
</feature>
<dbReference type="AlphaFoldDB" id="A0AAD7G7E7"/>
<protein>
    <submittedName>
        <fullName evidence="2">Uncharacterized protein</fullName>
    </submittedName>
</protein>
<gene>
    <name evidence="2" type="ORF">B0H17DRAFT_1082219</name>
</gene>
<evidence type="ECO:0000313" key="2">
    <source>
        <dbReference type="EMBL" id="KAJ7674310.1"/>
    </source>
</evidence>
<reference evidence="2" key="1">
    <citation type="submission" date="2023-03" db="EMBL/GenBank/DDBJ databases">
        <title>Massive genome expansion in bonnet fungi (Mycena s.s.) driven by repeated elements and novel gene families across ecological guilds.</title>
        <authorList>
            <consortium name="Lawrence Berkeley National Laboratory"/>
            <person name="Harder C.B."/>
            <person name="Miyauchi S."/>
            <person name="Viragh M."/>
            <person name="Kuo A."/>
            <person name="Thoen E."/>
            <person name="Andreopoulos B."/>
            <person name="Lu D."/>
            <person name="Skrede I."/>
            <person name="Drula E."/>
            <person name="Henrissat B."/>
            <person name="Morin E."/>
            <person name="Kohler A."/>
            <person name="Barry K."/>
            <person name="LaButti K."/>
            <person name="Morin E."/>
            <person name="Salamov A."/>
            <person name="Lipzen A."/>
            <person name="Mereny Z."/>
            <person name="Hegedus B."/>
            <person name="Baldrian P."/>
            <person name="Stursova M."/>
            <person name="Weitz H."/>
            <person name="Taylor A."/>
            <person name="Grigoriev I.V."/>
            <person name="Nagy L.G."/>
            <person name="Martin F."/>
            <person name="Kauserud H."/>
        </authorList>
    </citation>
    <scope>NUCLEOTIDE SEQUENCE</scope>
    <source>
        <strain evidence="2">CBHHK067</strain>
    </source>
</reference>
<organism evidence="2 3">
    <name type="scientific">Mycena rosella</name>
    <name type="common">Pink bonnet</name>
    <name type="synonym">Agaricus rosellus</name>
    <dbReference type="NCBI Taxonomy" id="1033263"/>
    <lineage>
        <taxon>Eukaryota</taxon>
        <taxon>Fungi</taxon>
        <taxon>Dikarya</taxon>
        <taxon>Basidiomycota</taxon>
        <taxon>Agaricomycotina</taxon>
        <taxon>Agaricomycetes</taxon>
        <taxon>Agaricomycetidae</taxon>
        <taxon>Agaricales</taxon>
        <taxon>Marasmiineae</taxon>
        <taxon>Mycenaceae</taxon>
        <taxon>Mycena</taxon>
    </lineage>
</organism>
<proteinExistence type="predicted"/>
<name>A0AAD7G7E7_MYCRO</name>
<accession>A0AAD7G7E7</accession>
<keyword evidence="3" id="KW-1185">Reference proteome</keyword>
<evidence type="ECO:0000313" key="3">
    <source>
        <dbReference type="Proteomes" id="UP001221757"/>
    </source>
</evidence>
<sequence>MSLVLLACSSLFQSRWSFGEHNVEAVSKLLKLKYPQMSVNEQDMMTLGETPVHAVLVRESTLLKSLLTVAQHLFLSTAALLPALDYLVMLPAFEGSLNHQYKVKRAFESAMESFISNLAPSTMPIVLSPHLLAFYKPSSVDSRDWREDSRPNVLSAYRVLPRDEDEQHRAHFLHCSE</sequence>
<comment type="caution">
    <text evidence="2">The sequence shown here is derived from an EMBL/GenBank/DDBJ whole genome shotgun (WGS) entry which is preliminary data.</text>
</comment>
<evidence type="ECO:0000256" key="1">
    <source>
        <dbReference type="SAM" id="SignalP"/>
    </source>
</evidence>
<dbReference type="Proteomes" id="UP001221757">
    <property type="component" value="Unassembled WGS sequence"/>
</dbReference>